<organism evidence="2 3">
    <name type="scientific">Oncorhynchus mykiss</name>
    <name type="common">Rainbow trout</name>
    <name type="synonym">Salmo gairdneri</name>
    <dbReference type="NCBI Taxonomy" id="8022"/>
    <lineage>
        <taxon>Eukaryota</taxon>
        <taxon>Metazoa</taxon>
        <taxon>Chordata</taxon>
        <taxon>Craniata</taxon>
        <taxon>Vertebrata</taxon>
        <taxon>Euteleostomi</taxon>
        <taxon>Actinopterygii</taxon>
        <taxon>Neopterygii</taxon>
        <taxon>Teleostei</taxon>
        <taxon>Protacanthopterygii</taxon>
        <taxon>Salmoniformes</taxon>
        <taxon>Salmonidae</taxon>
        <taxon>Salmoninae</taxon>
        <taxon>Oncorhynchus</taxon>
    </lineage>
</organism>
<keyword evidence="1" id="KW-0732">Signal</keyword>
<dbReference type="OrthoDB" id="8886803at2759"/>
<dbReference type="SUPFAM" id="SSF54403">
    <property type="entry name" value="Cystatin/monellin"/>
    <property type="match status" value="1"/>
</dbReference>
<evidence type="ECO:0000313" key="3">
    <source>
        <dbReference type="Proteomes" id="UP000193380"/>
    </source>
</evidence>
<sequence>MFYFWHFLCPFFLLSAMATAAPLGQDVDPADPEVQACVAFGIKSFNFHSQTHQLHNITKFHSVHREEVGAGQYDIDVEVRGCQSSFCSPDNSNTQIFRCYFVIVTAPWKKQLILIKSSCTPVS</sequence>
<dbReference type="PaxDb" id="8022-A0A060WWY4"/>
<feature type="signal peptide" evidence="1">
    <location>
        <begin position="1"/>
        <end position="20"/>
    </location>
</feature>
<evidence type="ECO:0008006" key="4">
    <source>
        <dbReference type="Google" id="ProtNLM"/>
    </source>
</evidence>
<evidence type="ECO:0000313" key="2">
    <source>
        <dbReference type="EMBL" id="CDQ71512.1"/>
    </source>
</evidence>
<reference evidence="2" key="2">
    <citation type="submission" date="2014-03" db="EMBL/GenBank/DDBJ databases">
        <authorList>
            <person name="Genoscope - CEA"/>
        </authorList>
    </citation>
    <scope>NUCLEOTIDE SEQUENCE</scope>
</reference>
<dbReference type="Gene3D" id="3.10.450.10">
    <property type="match status" value="1"/>
</dbReference>
<reference evidence="2" key="1">
    <citation type="journal article" date="2014" name="Nat. Commun.">
        <title>The rainbow trout genome provides novel insights into evolution after whole-genome duplication in vertebrates.</title>
        <authorList>
            <person name="Berthelot C."/>
            <person name="Brunet F."/>
            <person name="Chalopin D."/>
            <person name="Juanchich A."/>
            <person name="Bernard M."/>
            <person name="Noel B."/>
            <person name="Bento P."/>
            <person name="Da Silva C."/>
            <person name="Labadie K."/>
            <person name="Alberti A."/>
            <person name="Aury J.M."/>
            <person name="Louis A."/>
            <person name="Dehais P."/>
            <person name="Bardou P."/>
            <person name="Montfort J."/>
            <person name="Klopp C."/>
            <person name="Cabau C."/>
            <person name="Gaspin C."/>
            <person name="Thorgaard G.H."/>
            <person name="Boussaha M."/>
            <person name="Quillet E."/>
            <person name="Guyomard R."/>
            <person name="Galiana D."/>
            <person name="Bobe J."/>
            <person name="Volff J.N."/>
            <person name="Genet C."/>
            <person name="Wincker P."/>
            <person name="Jaillon O."/>
            <person name="Roest Crollius H."/>
            <person name="Guiguen Y."/>
        </authorList>
    </citation>
    <scope>NUCLEOTIDE SEQUENCE [LARGE SCALE GENOMIC DNA]</scope>
</reference>
<proteinExistence type="predicted"/>
<dbReference type="AlphaFoldDB" id="A0A060WWY4"/>
<gene>
    <name evidence="2" type="ORF">GSONMT00011404001</name>
</gene>
<feature type="chain" id="PRO_5001590346" description="Cystatin domain-containing protein" evidence="1">
    <location>
        <begin position="21"/>
        <end position="123"/>
    </location>
</feature>
<dbReference type="EMBL" id="FR904772">
    <property type="protein sequence ID" value="CDQ71512.1"/>
    <property type="molecule type" value="Genomic_DNA"/>
</dbReference>
<protein>
    <recommendedName>
        <fullName evidence="4">Cystatin domain-containing protein</fullName>
    </recommendedName>
</protein>
<dbReference type="InterPro" id="IPR046350">
    <property type="entry name" value="Cystatin_sf"/>
</dbReference>
<evidence type="ECO:0000256" key="1">
    <source>
        <dbReference type="SAM" id="SignalP"/>
    </source>
</evidence>
<dbReference type="Proteomes" id="UP000193380">
    <property type="component" value="Unassembled WGS sequence"/>
</dbReference>
<name>A0A060WWY4_ONCMY</name>
<accession>A0A060WWY4</accession>